<keyword evidence="2" id="KW-1185">Reference proteome</keyword>
<comment type="caution">
    <text evidence="1">The sequence shown here is derived from an EMBL/GenBank/DDBJ whole genome shotgun (WGS) entry which is preliminary data.</text>
</comment>
<organism evidence="1 2">
    <name type="scientific">Gigaspora margarita</name>
    <dbReference type="NCBI Taxonomy" id="4874"/>
    <lineage>
        <taxon>Eukaryota</taxon>
        <taxon>Fungi</taxon>
        <taxon>Fungi incertae sedis</taxon>
        <taxon>Mucoromycota</taxon>
        <taxon>Glomeromycotina</taxon>
        <taxon>Glomeromycetes</taxon>
        <taxon>Diversisporales</taxon>
        <taxon>Gigasporaceae</taxon>
        <taxon>Gigaspora</taxon>
    </lineage>
</organism>
<dbReference type="Proteomes" id="UP000789901">
    <property type="component" value="Unassembled WGS sequence"/>
</dbReference>
<feature type="non-terminal residue" evidence="1">
    <location>
        <position position="40"/>
    </location>
</feature>
<sequence>MLLQYSDLGCIAFSIEQARHLVGVFYIFRTNFQSKLSPSE</sequence>
<dbReference type="EMBL" id="CAJVQB010003416">
    <property type="protein sequence ID" value="CAG8607411.1"/>
    <property type="molecule type" value="Genomic_DNA"/>
</dbReference>
<evidence type="ECO:0000313" key="1">
    <source>
        <dbReference type="EMBL" id="CAG8607411.1"/>
    </source>
</evidence>
<proteinExistence type="predicted"/>
<protein>
    <submittedName>
        <fullName evidence="1">2734_t:CDS:1</fullName>
    </submittedName>
</protein>
<reference evidence="1 2" key="1">
    <citation type="submission" date="2021-06" db="EMBL/GenBank/DDBJ databases">
        <authorList>
            <person name="Kallberg Y."/>
            <person name="Tangrot J."/>
            <person name="Rosling A."/>
        </authorList>
    </citation>
    <scope>NUCLEOTIDE SEQUENCE [LARGE SCALE GENOMIC DNA]</scope>
    <source>
        <strain evidence="1 2">120-4 pot B 10/14</strain>
    </source>
</reference>
<evidence type="ECO:0000313" key="2">
    <source>
        <dbReference type="Proteomes" id="UP000789901"/>
    </source>
</evidence>
<gene>
    <name evidence="1" type="ORF">GMARGA_LOCUS7185</name>
</gene>
<accession>A0ABN7UIS0</accession>
<name>A0ABN7UIS0_GIGMA</name>